<feature type="region of interest" description="Disordered" evidence="1">
    <location>
        <begin position="1"/>
        <end position="30"/>
    </location>
</feature>
<dbReference type="RefSeq" id="XP_013279700.1">
    <property type="nucleotide sequence ID" value="XM_013424246.1"/>
</dbReference>
<evidence type="ECO:0000256" key="1">
    <source>
        <dbReference type="SAM" id="MobiDB-lite"/>
    </source>
</evidence>
<dbReference type="GeneID" id="25310127"/>
<reference evidence="2 3" key="1">
    <citation type="submission" date="2015-01" db="EMBL/GenBank/DDBJ databases">
        <title>The Genome Sequence of Fonsecaea pedrosoi CBS 271.37.</title>
        <authorList>
            <consortium name="The Broad Institute Genomics Platform"/>
            <person name="Cuomo C."/>
            <person name="de Hoog S."/>
            <person name="Gorbushina A."/>
            <person name="Stielow B."/>
            <person name="Teixiera M."/>
            <person name="Abouelleil A."/>
            <person name="Chapman S.B."/>
            <person name="Priest M."/>
            <person name="Young S.K."/>
            <person name="Wortman J."/>
            <person name="Nusbaum C."/>
            <person name="Birren B."/>
        </authorList>
    </citation>
    <scope>NUCLEOTIDE SEQUENCE [LARGE SCALE GENOMIC DNA]</scope>
    <source>
        <strain evidence="2 3">CBS 271.37</strain>
    </source>
</reference>
<organism evidence="2 3">
    <name type="scientific">Fonsecaea pedrosoi CBS 271.37</name>
    <dbReference type="NCBI Taxonomy" id="1442368"/>
    <lineage>
        <taxon>Eukaryota</taxon>
        <taxon>Fungi</taxon>
        <taxon>Dikarya</taxon>
        <taxon>Ascomycota</taxon>
        <taxon>Pezizomycotina</taxon>
        <taxon>Eurotiomycetes</taxon>
        <taxon>Chaetothyriomycetidae</taxon>
        <taxon>Chaetothyriales</taxon>
        <taxon>Herpotrichiellaceae</taxon>
        <taxon>Fonsecaea</taxon>
    </lineage>
</organism>
<dbReference type="HOGENOM" id="CLU_2497931_0_0_1"/>
<dbReference type="AlphaFoldDB" id="A0A0D2END1"/>
<dbReference type="Proteomes" id="UP000053029">
    <property type="component" value="Unassembled WGS sequence"/>
</dbReference>
<evidence type="ECO:0000313" key="3">
    <source>
        <dbReference type="Proteomes" id="UP000053029"/>
    </source>
</evidence>
<dbReference type="EMBL" id="KN846975">
    <property type="protein sequence ID" value="KIW75892.1"/>
    <property type="molecule type" value="Genomic_DNA"/>
</dbReference>
<sequence length="86" mass="9319">MEEDDASLTSEDLAPLDDTQSGERAAVGGSFSSIQKLFSRSALSVRAAPPPQNQYPLSRAQGNILEGEPKERKKRGHGVRKPLVML</sequence>
<evidence type="ECO:0000313" key="2">
    <source>
        <dbReference type="EMBL" id="KIW75892.1"/>
    </source>
</evidence>
<feature type="region of interest" description="Disordered" evidence="1">
    <location>
        <begin position="45"/>
        <end position="86"/>
    </location>
</feature>
<accession>A0A0D2END1</accession>
<keyword evidence="3" id="KW-1185">Reference proteome</keyword>
<name>A0A0D2END1_9EURO</name>
<dbReference type="VEuPathDB" id="FungiDB:Z517_10637"/>
<proteinExistence type="predicted"/>
<protein>
    <submittedName>
        <fullName evidence="2">Uncharacterized protein</fullName>
    </submittedName>
</protein>
<gene>
    <name evidence="2" type="ORF">Z517_10637</name>
</gene>